<evidence type="ECO:0000256" key="1">
    <source>
        <dbReference type="SAM" id="Phobius"/>
    </source>
</evidence>
<protein>
    <submittedName>
        <fullName evidence="2">Uncharacterized protein</fullName>
    </submittedName>
</protein>
<evidence type="ECO:0000313" key="2">
    <source>
        <dbReference type="EMBL" id="WVX90698.1"/>
    </source>
</evidence>
<dbReference type="EMBL" id="OR885926">
    <property type="protein sequence ID" value="WVX90698.1"/>
    <property type="molecule type" value="Genomic_DNA"/>
</dbReference>
<name>A0AAU6MX78_9CAUD</name>
<feature type="transmembrane region" description="Helical" evidence="1">
    <location>
        <begin position="12"/>
        <end position="31"/>
    </location>
</feature>
<keyword evidence="1" id="KW-0472">Membrane</keyword>
<keyword evidence="1" id="KW-1133">Transmembrane helix</keyword>
<keyword evidence="1" id="KW-0812">Transmembrane</keyword>
<reference evidence="2" key="1">
    <citation type="submission" date="2023-11" db="EMBL/GenBank/DDBJ databases">
        <title>Characterization of a newly isolated phage infecting non-aureus staphylococci isolated from bovine mastitis.</title>
        <authorList>
            <person name="Wanecka A."/>
            <person name="Marynowska M."/>
            <person name="Wesolowski W."/>
            <person name="Bloch S."/>
            <person name="Nejman-Falenczyk B."/>
            <person name="Neumann J."/>
            <person name="Krol J."/>
            <person name="Florek M."/>
            <person name="Ulanicki K."/>
            <person name="Napierala A."/>
            <person name="Twardon J."/>
            <person name="Wolska B."/>
            <person name="Porebska J."/>
            <person name="Ziubrzycka A."/>
            <person name="Czeretowicz I."/>
            <person name="Benisz M."/>
        </authorList>
    </citation>
    <scope>NUCLEOTIDE SEQUENCE</scope>
</reference>
<gene>
    <name evidence="2" type="ORF">184DA_92</name>
</gene>
<organism evidence="2">
    <name type="scientific">Staphylococcus phage 184DA</name>
    <dbReference type="NCBI Taxonomy" id="3110532"/>
    <lineage>
        <taxon>Viruses</taxon>
        <taxon>Duplodnaviria</taxon>
        <taxon>Heunggongvirae</taxon>
        <taxon>Uroviricota</taxon>
        <taxon>Caudoviricetes</taxon>
    </lineage>
</organism>
<accession>A0AAU6MX78</accession>
<sequence length="33" mass="3930">MCEQVSFVNSIVYNIILLLYCLLLFIQYPYISI</sequence>
<proteinExistence type="predicted"/>